<feature type="compositionally biased region" description="Gly residues" evidence="7">
    <location>
        <begin position="1476"/>
        <end position="1487"/>
    </location>
</feature>
<sequence length="1487" mass="165482">MIQSPCIHVPSKRTEEVDWATPLKKYIASNYQDDPEKYLEEVNTINRLRQDMRGAGKDTTGRDLLYRYYGQLELLDLRFPVDENNIKISFTWCDTFTGKTTAQYSLAYEKACTIFNMASTLSAIASSQVRSEPEGLKRAFNYFQASAGMFTYINENFLHAPSTDLSRDIVKILSQLMLSQAQECFFEKSLGEKKKDALIAKLASQASWSYGSVVDAMNEGVAKTALSRWWHMVCQAKQKHYQAVAQYHKALACEAENKYGEVVARLAYAETNAKEATKLVNTFASAFTPSLTSIPPDAATTLQDITKSSQSIIAEKLVAATKDNDLVYHDTVPNVDVLQPIDKLNAVKPIPISELYGPNEIQKVIGVDIFQRLIPISVHESSSLYSEEKAKIIRKETEKVDLADGELDAALSFMQLPESLEKFKNRNSASGKSISSLAQCTQEVKEWARMISQEENERGMVGELIVTLEGLRGKAKELLDGVGISLEQEQRDCEAMRVKFGDLWTQAPSGILTTSFRQDMRTHREALDKAIASDRSLISRFEEIHASIDVLREGEHSDRLEQMFAEAVASAAGSGRDVNSAKESTLLDTDMEDGIESNIKSIEESIEKLNKIKKERAETLDDLKNKIQEDDISHLLILNKKSPNIESQLFATELEKFKGHQNRITATVHHQQAIIQELSSYFKALMEGTEAKRVQRIWDNAETRRDEVTNKLRIAANDYLDIKNGVRKGVQFYADLNDVLAGLNANARKLVHDREQERQSLVQSIEGNKVEREHQALKEQLEKYQDVPQDRGQRHFDNPPMNPAFANSAEANMYADMAIKKLTEQANRLHIQNEGNHSPYAAGPGGPAFNLPPPAQAPPAPNQGPVRYNPSDYSGNSPAFSPPPPNPNINQGPICKTPSYGSDKDQKMYYPPPQNAQAPMARTPSYGSEADHHNPYFPPGGNPEHHQLGGNQSAPPMNPPHGPVVPPNMVPAGYQAAQSPYINQDPQFRAPRQPAPQHPHGNIHSPDVGEPRQLSPVIDRNMQAPMGGYQGQSAPEANYGQYGYGQTPYQQQPPPAQTSQPQNYGGNVGYGYTQQQAPSTDTLASPQANTPGWQPQQNFQKNLPQRPEYNPGHAQPGQQQQQQYSNQNPQPNQYPGYGGSSPAPVQGHQGIQRQLSNYDLQLKQPPQQQAPPMGPGGQPIRNAPPQQAPYQGFDNQTGQRPDQQQFYNPRPQQPQFNAGLQQQPQQQHVRPNIYHEGSQNSIPQYPYGNGPSQGISSPYQPSNPATLSGGSDNSYVSASQAPPQQGYQQQQQAQYQQYHGQPQNQQPSQDPRLREGSLGQQPYPYQGGSAGQMGQQPTQNQQQLPPQQQQQQDHNYPGYQQRLPQNYDISTQQYQPPNPQQQFQTTPGPQGYQMQQGYNPTPPQGPSGYVNPSPQGWQQGTPQQQPMGNQYQSPTGIQGQQQHPAPQQPPQQQQYQQQTGQWNGYPQQQAPPQGNFYGGQGGGSLID</sequence>
<feature type="compositionally biased region" description="Low complexity" evidence="7">
    <location>
        <begin position="1438"/>
        <end position="1461"/>
    </location>
</feature>
<accession>A0ABR2X564</accession>
<evidence type="ECO:0000313" key="10">
    <source>
        <dbReference type="Proteomes" id="UP001479436"/>
    </source>
</evidence>
<reference evidence="9 10" key="1">
    <citation type="submission" date="2023-04" db="EMBL/GenBank/DDBJ databases">
        <title>Genome of Basidiobolus ranarum AG-B5.</title>
        <authorList>
            <person name="Stajich J.E."/>
            <person name="Carter-House D."/>
            <person name="Gryganskyi A."/>
        </authorList>
    </citation>
    <scope>NUCLEOTIDE SEQUENCE [LARGE SCALE GENOMIC DNA]</scope>
    <source>
        <strain evidence="9 10">AG-B5</strain>
    </source>
</reference>
<keyword evidence="3" id="KW-0963">Cytoplasm</keyword>
<organism evidence="9 10">
    <name type="scientific">Basidiobolus ranarum</name>
    <dbReference type="NCBI Taxonomy" id="34480"/>
    <lineage>
        <taxon>Eukaryota</taxon>
        <taxon>Fungi</taxon>
        <taxon>Fungi incertae sedis</taxon>
        <taxon>Zoopagomycota</taxon>
        <taxon>Entomophthoromycotina</taxon>
        <taxon>Basidiobolomycetes</taxon>
        <taxon>Basidiobolales</taxon>
        <taxon>Basidiobolaceae</taxon>
        <taxon>Basidiobolus</taxon>
    </lineage>
</organism>
<feature type="coiled-coil region" evidence="6">
    <location>
        <begin position="602"/>
        <end position="629"/>
    </location>
</feature>
<feature type="compositionally biased region" description="Polar residues" evidence="7">
    <location>
        <begin position="976"/>
        <end position="986"/>
    </location>
</feature>
<dbReference type="InterPro" id="IPR025304">
    <property type="entry name" value="ALIX_V_dom"/>
</dbReference>
<evidence type="ECO:0000256" key="5">
    <source>
        <dbReference type="ARBA" id="ARBA00041284"/>
    </source>
</evidence>
<dbReference type="PANTHER" id="PTHR23030">
    <property type="entry name" value="PCD6 INTERACTING PROTEIN-RELATED"/>
    <property type="match status" value="1"/>
</dbReference>
<feature type="compositionally biased region" description="Polar residues" evidence="7">
    <location>
        <begin position="1072"/>
        <end position="1103"/>
    </location>
</feature>
<gene>
    <name evidence="9" type="primary">BRO1_1</name>
    <name evidence="9" type="ORF">K7432_000054</name>
</gene>
<feature type="region of interest" description="Disordered" evidence="7">
    <location>
        <begin position="1164"/>
        <end position="1487"/>
    </location>
</feature>
<feature type="compositionally biased region" description="Polar residues" evidence="7">
    <location>
        <begin position="1462"/>
        <end position="1472"/>
    </location>
</feature>
<feature type="compositionally biased region" description="Basic and acidic residues" evidence="7">
    <location>
        <begin position="786"/>
        <end position="797"/>
    </location>
</feature>
<keyword evidence="6" id="KW-0175">Coiled coil</keyword>
<feature type="domain" description="BRO1" evidence="8">
    <location>
        <begin position="5"/>
        <end position="407"/>
    </location>
</feature>
<dbReference type="Proteomes" id="UP001479436">
    <property type="component" value="Unassembled WGS sequence"/>
</dbReference>
<dbReference type="PANTHER" id="PTHR23030:SF30">
    <property type="entry name" value="TYROSINE-PROTEIN PHOSPHATASE NON-RECEPTOR TYPE 23"/>
    <property type="match status" value="1"/>
</dbReference>
<feature type="region of interest" description="Disordered" evidence="7">
    <location>
        <begin position="834"/>
        <end position="1149"/>
    </location>
</feature>
<feature type="compositionally biased region" description="Low complexity" evidence="7">
    <location>
        <begin position="1039"/>
        <end position="1050"/>
    </location>
</feature>
<feature type="compositionally biased region" description="Low complexity" evidence="7">
    <location>
        <begin position="1213"/>
        <end position="1227"/>
    </location>
</feature>
<feature type="compositionally biased region" description="Polar residues" evidence="7">
    <location>
        <begin position="1184"/>
        <end position="1207"/>
    </location>
</feature>
<evidence type="ECO:0000256" key="1">
    <source>
        <dbReference type="ARBA" id="ARBA00004177"/>
    </source>
</evidence>
<evidence type="ECO:0000259" key="8">
    <source>
        <dbReference type="PROSITE" id="PS51180"/>
    </source>
</evidence>
<feature type="compositionally biased region" description="Polar residues" evidence="7">
    <location>
        <begin position="1250"/>
        <end position="1276"/>
    </location>
</feature>
<dbReference type="Gene3D" id="1.20.120.560">
    <property type="entry name" value="alix/aip1 in complex with the ypdl late domain"/>
    <property type="match status" value="1"/>
</dbReference>
<name>A0ABR2X564_9FUNG</name>
<dbReference type="PROSITE" id="PS51180">
    <property type="entry name" value="BRO1"/>
    <property type="match status" value="1"/>
</dbReference>
<comment type="caution">
    <text evidence="9">The sequence shown here is derived from an EMBL/GenBank/DDBJ whole genome shotgun (WGS) entry which is preliminary data.</text>
</comment>
<evidence type="ECO:0000256" key="3">
    <source>
        <dbReference type="ARBA" id="ARBA00022490"/>
    </source>
</evidence>
<keyword evidence="4" id="KW-0967">Endosome</keyword>
<dbReference type="EMBL" id="JASJQH010000001">
    <property type="protein sequence ID" value="KAK9768927.1"/>
    <property type="molecule type" value="Genomic_DNA"/>
</dbReference>
<feature type="region of interest" description="Disordered" evidence="7">
    <location>
        <begin position="786"/>
        <end position="806"/>
    </location>
</feature>
<feature type="compositionally biased region" description="Pro residues" evidence="7">
    <location>
        <begin position="850"/>
        <end position="862"/>
    </location>
</feature>
<dbReference type="CDD" id="cd09242">
    <property type="entry name" value="BRO1_ScBro1_like"/>
    <property type="match status" value="1"/>
</dbReference>
<dbReference type="InterPro" id="IPR004328">
    <property type="entry name" value="BRO1_dom"/>
</dbReference>
<keyword evidence="10" id="KW-1185">Reference proteome</keyword>
<evidence type="ECO:0000256" key="6">
    <source>
        <dbReference type="SAM" id="Coils"/>
    </source>
</evidence>
<dbReference type="Pfam" id="PF03097">
    <property type="entry name" value="BRO1"/>
    <property type="match status" value="1"/>
</dbReference>
<feature type="compositionally biased region" description="Low complexity" evidence="7">
    <location>
        <begin position="1414"/>
        <end position="1430"/>
    </location>
</feature>
<evidence type="ECO:0000256" key="7">
    <source>
        <dbReference type="SAM" id="MobiDB-lite"/>
    </source>
</evidence>
<protein>
    <recommendedName>
        <fullName evidence="5">BRO domain-containing protein 1</fullName>
    </recommendedName>
</protein>
<dbReference type="Gene3D" id="1.20.140.50">
    <property type="entry name" value="alix/aip1 like domains"/>
    <property type="match status" value="1"/>
</dbReference>
<dbReference type="InterPro" id="IPR038499">
    <property type="entry name" value="BRO1_sf"/>
</dbReference>
<feature type="compositionally biased region" description="Low complexity" evidence="7">
    <location>
        <begin position="1332"/>
        <end position="1361"/>
    </location>
</feature>
<evidence type="ECO:0000313" key="9">
    <source>
        <dbReference type="EMBL" id="KAK9768927.1"/>
    </source>
</evidence>
<dbReference type="Pfam" id="PF13949">
    <property type="entry name" value="ALIX_LYPXL_bnd"/>
    <property type="match status" value="1"/>
</dbReference>
<comment type="subcellular location">
    <subcellularLocation>
        <location evidence="2">Cytoplasm</location>
    </subcellularLocation>
    <subcellularLocation>
        <location evidence="1">Endosome</location>
    </subcellularLocation>
</comment>
<dbReference type="SMART" id="SM01041">
    <property type="entry name" value="BRO1"/>
    <property type="match status" value="1"/>
</dbReference>
<dbReference type="Gene3D" id="1.25.40.280">
    <property type="entry name" value="alix/aip1 like domains"/>
    <property type="match status" value="1"/>
</dbReference>
<feature type="compositionally biased region" description="Polar residues" evidence="7">
    <location>
        <begin position="1362"/>
        <end position="1371"/>
    </location>
</feature>
<feature type="compositionally biased region" description="Pro residues" evidence="7">
    <location>
        <begin position="956"/>
        <end position="969"/>
    </location>
</feature>
<evidence type="ECO:0000256" key="2">
    <source>
        <dbReference type="ARBA" id="ARBA00004496"/>
    </source>
</evidence>
<feature type="compositionally biased region" description="Low complexity" evidence="7">
    <location>
        <begin position="1115"/>
        <end position="1135"/>
    </location>
</feature>
<evidence type="ECO:0000256" key="4">
    <source>
        <dbReference type="ARBA" id="ARBA00022753"/>
    </source>
</evidence>
<proteinExistence type="predicted"/>
<feature type="compositionally biased region" description="Low complexity" evidence="7">
    <location>
        <begin position="1372"/>
        <end position="1398"/>
    </location>
</feature>
<feature type="compositionally biased region" description="Low complexity" evidence="7">
    <location>
        <begin position="1277"/>
        <end position="1309"/>
    </location>
</feature>